<evidence type="ECO:0000313" key="3">
    <source>
        <dbReference type="Proteomes" id="UP000800200"/>
    </source>
</evidence>
<reference evidence="2" key="1">
    <citation type="journal article" date="2020" name="Stud. Mycol.">
        <title>101 Dothideomycetes genomes: a test case for predicting lifestyles and emergence of pathogens.</title>
        <authorList>
            <person name="Haridas S."/>
            <person name="Albert R."/>
            <person name="Binder M."/>
            <person name="Bloem J."/>
            <person name="Labutti K."/>
            <person name="Salamov A."/>
            <person name="Andreopoulos B."/>
            <person name="Baker S."/>
            <person name="Barry K."/>
            <person name="Bills G."/>
            <person name="Bluhm B."/>
            <person name="Cannon C."/>
            <person name="Castanera R."/>
            <person name="Culley D."/>
            <person name="Daum C."/>
            <person name="Ezra D."/>
            <person name="Gonzalez J."/>
            <person name="Henrissat B."/>
            <person name="Kuo A."/>
            <person name="Liang C."/>
            <person name="Lipzen A."/>
            <person name="Lutzoni F."/>
            <person name="Magnuson J."/>
            <person name="Mondo S."/>
            <person name="Nolan M."/>
            <person name="Ohm R."/>
            <person name="Pangilinan J."/>
            <person name="Park H.-J."/>
            <person name="Ramirez L."/>
            <person name="Alfaro M."/>
            <person name="Sun H."/>
            <person name="Tritt A."/>
            <person name="Yoshinaga Y."/>
            <person name="Zwiers L.-H."/>
            <person name="Turgeon B."/>
            <person name="Goodwin S."/>
            <person name="Spatafora J."/>
            <person name="Crous P."/>
            <person name="Grigoriev I."/>
        </authorList>
    </citation>
    <scope>NUCLEOTIDE SEQUENCE</scope>
    <source>
        <strain evidence="2">CBS 207.26</strain>
    </source>
</reference>
<evidence type="ECO:0000313" key="2">
    <source>
        <dbReference type="EMBL" id="KAF2189298.1"/>
    </source>
</evidence>
<evidence type="ECO:0000256" key="1">
    <source>
        <dbReference type="SAM" id="MobiDB-lite"/>
    </source>
</evidence>
<keyword evidence="3" id="KW-1185">Reference proteome</keyword>
<gene>
    <name evidence="2" type="ORF">K469DRAFT_683719</name>
</gene>
<accession>A0A6A6EF88</accession>
<name>A0A6A6EF88_9PEZI</name>
<proteinExistence type="predicted"/>
<feature type="region of interest" description="Disordered" evidence="1">
    <location>
        <begin position="37"/>
        <end position="64"/>
    </location>
</feature>
<protein>
    <submittedName>
        <fullName evidence="2">Uncharacterized protein</fullName>
    </submittedName>
</protein>
<sequence>MHHEVARIPLALETMRDMSTVYMPDTTTISQTPHARTVKSRQKTSTAARQHHYTTYNARSQNDQHRRAHECHTDPEVVVAWMSDQHILLHACFDPDGCRLPLEYLISPSRRRHPDVLDDVSPAAKRRRVPLADVDPNSRRKQDIRRAAEFHRRTFVEYGSVYWGSGFLS</sequence>
<dbReference type="OrthoDB" id="10491953at2759"/>
<feature type="compositionally biased region" description="Polar residues" evidence="1">
    <location>
        <begin position="43"/>
        <end position="61"/>
    </location>
</feature>
<dbReference type="EMBL" id="ML994621">
    <property type="protein sequence ID" value="KAF2189298.1"/>
    <property type="molecule type" value="Genomic_DNA"/>
</dbReference>
<dbReference type="Proteomes" id="UP000800200">
    <property type="component" value="Unassembled WGS sequence"/>
</dbReference>
<organism evidence="2 3">
    <name type="scientific">Zopfia rhizophila CBS 207.26</name>
    <dbReference type="NCBI Taxonomy" id="1314779"/>
    <lineage>
        <taxon>Eukaryota</taxon>
        <taxon>Fungi</taxon>
        <taxon>Dikarya</taxon>
        <taxon>Ascomycota</taxon>
        <taxon>Pezizomycotina</taxon>
        <taxon>Dothideomycetes</taxon>
        <taxon>Dothideomycetes incertae sedis</taxon>
        <taxon>Zopfiaceae</taxon>
        <taxon>Zopfia</taxon>
    </lineage>
</organism>
<dbReference type="AlphaFoldDB" id="A0A6A6EF88"/>